<proteinExistence type="predicted"/>
<dbReference type="Proteomes" id="UP000059574">
    <property type="component" value="Chromosome"/>
</dbReference>
<dbReference type="Pfam" id="PF02720">
    <property type="entry name" value="DUF222"/>
    <property type="match status" value="1"/>
</dbReference>
<accession>A0A0S2M2L1</accession>
<dbReference type="AlphaFoldDB" id="A0A0S2M2L1"/>
<feature type="domain" description="DUF222" evidence="2">
    <location>
        <begin position="176"/>
        <end position="504"/>
    </location>
</feature>
<sequence>MDMANWSESSEDSNLSGPSDSGFNLEEPIESNSAASFEAAKESPTATPHPKPSGAQPARCSEPFSGTEPFSGQDAAASPLEECWANLKASRLGAGSEWILRNVLRFAEPLILPRPITVPVYGGTKRVQRLLPTLTAEEQENYVAWTPQLGAAALAELDPEDLNDEDVLNYIQASERQASWAMARQAKAIHVFATRRPPVLGEDPPVKHPDRSRYATAEIMAMFGIGTGAAEHLITDAELLVQHLPDTFAQFSDGSLDQRRVRAVIRGCENTPPQSLHEIENKFLNSAMSCNPNALTRKVRGIAERHNPEPIEQRHRRARTNRDVWITPLPDGMACLGARLPATEATLLFNSLEDWAKAAKTNGEDSHGTTPTGRPSRSLAEYRADVLVDLLHQVLLHSPSGSEANESAAAPPLPGQPWGPYFKKRIPAVLNITVSADRLLGVSNDPATLDGYGLIPLDDAKELAATAKFWRRFLTDPDSGRIVSVGRKTRKPPKAMAREARFRDPVCTGIGCDRPARSCELDHTTPYNRFVYSSDGAVRPLGETSLENLRPRCPYCHHVKDDPHTGWIVENVSPGVIRTVTPTGRVYLQTQGGMAPPF</sequence>
<dbReference type="OrthoDB" id="5197219at2"/>
<protein>
    <recommendedName>
        <fullName evidence="2">DUF222 domain-containing protein</fullName>
    </recommendedName>
</protein>
<dbReference type="InterPro" id="IPR003615">
    <property type="entry name" value="HNH_nuc"/>
</dbReference>
<dbReference type="Gene3D" id="1.10.30.50">
    <property type="match status" value="1"/>
</dbReference>
<evidence type="ECO:0000259" key="2">
    <source>
        <dbReference type="Pfam" id="PF02720"/>
    </source>
</evidence>
<dbReference type="CDD" id="cd00085">
    <property type="entry name" value="HNHc"/>
    <property type="match status" value="1"/>
</dbReference>
<organism evidence="3 4">
    <name type="scientific">Arthrobacter alpinus</name>
    <dbReference type="NCBI Taxonomy" id="656366"/>
    <lineage>
        <taxon>Bacteria</taxon>
        <taxon>Bacillati</taxon>
        <taxon>Actinomycetota</taxon>
        <taxon>Actinomycetes</taxon>
        <taxon>Micrococcales</taxon>
        <taxon>Micrococcaceae</taxon>
        <taxon>Arthrobacter</taxon>
    </lineage>
</organism>
<gene>
    <name evidence="3" type="ORF">AS189_17960</name>
</gene>
<feature type="compositionally biased region" description="Polar residues" evidence="1">
    <location>
        <begin position="1"/>
        <end position="22"/>
    </location>
</feature>
<name>A0A0S2M2L1_9MICC</name>
<reference evidence="4" key="1">
    <citation type="submission" date="2015-11" db="EMBL/GenBank/DDBJ databases">
        <authorList>
            <person name="Kumar R."/>
            <person name="Singh D."/>
            <person name="Swarnkar M.K."/>
            <person name="Singh A.K."/>
            <person name="Kumar S."/>
        </authorList>
    </citation>
    <scope>NUCLEOTIDE SEQUENCE [LARGE SCALE GENOMIC DNA]</scope>
    <source>
        <strain evidence="4">ERGS4:06</strain>
    </source>
</reference>
<evidence type="ECO:0000313" key="3">
    <source>
        <dbReference type="EMBL" id="ALO68026.1"/>
    </source>
</evidence>
<feature type="region of interest" description="Disordered" evidence="1">
    <location>
        <begin position="1"/>
        <end position="74"/>
    </location>
</feature>
<dbReference type="EMBL" id="CP013200">
    <property type="protein sequence ID" value="ALO68026.1"/>
    <property type="molecule type" value="Genomic_DNA"/>
</dbReference>
<dbReference type="InterPro" id="IPR003870">
    <property type="entry name" value="DUF222"/>
</dbReference>
<evidence type="ECO:0000256" key="1">
    <source>
        <dbReference type="SAM" id="MobiDB-lite"/>
    </source>
</evidence>
<reference evidence="3 4" key="2">
    <citation type="journal article" date="2016" name="J. Biotechnol.">
        <title>Complete genome sequence of Arthrobacter alpinus ERGS4:06, a yellow pigmented bacterium tolerant to cold and radiations isolated from Sikkim Himalaya.</title>
        <authorList>
            <person name="Kumar R."/>
            <person name="Singh D."/>
            <person name="Swarnkar M.K."/>
            <person name="Singh A.K."/>
            <person name="Kumar S."/>
        </authorList>
    </citation>
    <scope>NUCLEOTIDE SEQUENCE [LARGE SCALE GENOMIC DNA]</scope>
    <source>
        <strain evidence="3 4">ERGS4:06</strain>
    </source>
</reference>
<evidence type="ECO:0000313" key="4">
    <source>
        <dbReference type="Proteomes" id="UP000059574"/>
    </source>
</evidence>